<name>A0A9N9P5F0_9GLOM</name>
<comment type="caution">
    <text evidence="1">The sequence shown here is derived from an EMBL/GenBank/DDBJ whole genome shotgun (WGS) entry which is preliminary data.</text>
</comment>
<organism evidence="1 2">
    <name type="scientific">Racocetra fulgida</name>
    <dbReference type="NCBI Taxonomy" id="60492"/>
    <lineage>
        <taxon>Eukaryota</taxon>
        <taxon>Fungi</taxon>
        <taxon>Fungi incertae sedis</taxon>
        <taxon>Mucoromycota</taxon>
        <taxon>Glomeromycotina</taxon>
        <taxon>Glomeromycetes</taxon>
        <taxon>Diversisporales</taxon>
        <taxon>Gigasporaceae</taxon>
        <taxon>Racocetra</taxon>
    </lineage>
</organism>
<feature type="non-terminal residue" evidence="1">
    <location>
        <position position="59"/>
    </location>
</feature>
<reference evidence="1" key="1">
    <citation type="submission" date="2021-06" db="EMBL/GenBank/DDBJ databases">
        <authorList>
            <person name="Kallberg Y."/>
            <person name="Tangrot J."/>
            <person name="Rosling A."/>
        </authorList>
    </citation>
    <scope>NUCLEOTIDE SEQUENCE</scope>
    <source>
        <strain evidence="1">IN212</strain>
    </source>
</reference>
<dbReference type="EMBL" id="CAJVPZ010062688">
    <property type="protein sequence ID" value="CAG8792431.1"/>
    <property type="molecule type" value="Genomic_DNA"/>
</dbReference>
<keyword evidence="2" id="KW-1185">Reference proteome</keyword>
<protein>
    <submittedName>
        <fullName evidence="1">13461_t:CDS:1</fullName>
    </submittedName>
</protein>
<evidence type="ECO:0000313" key="1">
    <source>
        <dbReference type="EMBL" id="CAG8792431.1"/>
    </source>
</evidence>
<accession>A0A9N9P5F0</accession>
<sequence length="59" mass="7051">GENYNLFNFQNNNETIMNVPIYYNSIDTNEHEYDILLEGDNEEKNPNYVLNYLCNVLEE</sequence>
<feature type="non-terminal residue" evidence="1">
    <location>
        <position position="1"/>
    </location>
</feature>
<dbReference type="AlphaFoldDB" id="A0A9N9P5F0"/>
<proteinExistence type="predicted"/>
<evidence type="ECO:0000313" key="2">
    <source>
        <dbReference type="Proteomes" id="UP000789396"/>
    </source>
</evidence>
<gene>
    <name evidence="1" type="ORF">RFULGI_LOCUS16876</name>
</gene>
<dbReference type="Proteomes" id="UP000789396">
    <property type="component" value="Unassembled WGS sequence"/>
</dbReference>